<name>A0ABY6Z5K7_9BACL</name>
<proteinExistence type="predicted"/>
<evidence type="ECO:0000256" key="1">
    <source>
        <dbReference type="SAM" id="Phobius"/>
    </source>
</evidence>
<dbReference type="EMBL" id="CP104064">
    <property type="protein sequence ID" value="WAH37933.1"/>
    <property type="molecule type" value="Genomic_DNA"/>
</dbReference>
<keyword evidence="1" id="KW-0812">Transmembrane</keyword>
<evidence type="ECO:0000313" key="2">
    <source>
        <dbReference type="EMBL" id="WAH37933.1"/>
    </source>
</evidence>
<accession>A0ABY6Z5K7</accession>
<organism evidence="2 3">
    <name type="scientific">Alicyclobacillus dauci</name>
    <dbReference type="NCBI Taxonomy" id="1475485"/>
    <lineage>
        <taxon>Bacteria</taxon>
        <taxon>Bacillati</taxon>
        <taxon>Bacillota</taxon>
        <taxon>Bacilli</taxon>
        <taxon>Bacillales</taxon>
        <taxon>Alicyclobacillaceae</taxon>
        <taxon>Alicyclobacillus</taxon>
    </lineage>
</organism>
<evidence type="ECO:0000313" key="3">
    <source>
        <dbReference type="Proteomes" id="UP001164803"/>
    </source>
</evidence>
<dbReference type="RefSeq" id="WP_268045467.1">
    <property type="nucleotide sequence ID" value="NZ_CP104064.1"/>
</dbReference>
<sequence length="74" mass="8281">MAQIPMTLVIALITIGVAEWPGVSSWSELTPVHHALVHGLYLVAGSMVGLQIAWWKRLSRREAWSQTEDREVIS</sequence>
<keyword evidence="1" id="KW-0472">Membrane</keyword>
<dbReference type="Proteomes" id="UP001164803">
    <property type="component" value="Chromosome"/>
</dbReference>
<keyword evidence="1" id="KW-1133">Transmembrane helix</keyword>
<gene>
    <name evidence="2" type="ORF">NZD86_05425</name>
</gene>
<keyword evidence="3" id="KW-1185">Reference proteome</keyword>
<feature type="transmembrane region" description="Helical" evidence="1">
    <location>
        <begin position="35"/>
        <end position="55"/>
    </location>
</feature>
<protein>
    <submittedName>
        <fullName evidence="2">Uncharacterized protein</fullName>
    </submittedName>
</protein>
<reference evidence="2" key="1">
    <citation type="submission" date="2022-08" db="EMBL/GenBank/DDBJ databases">
        <title>Alicyclobacillus dauci DSM2870, complete genome.</title>
        <authorList>
            <person name="Wang Q."/>
            <person name="Cai R."/>
            <person name="Wang Z."/>
        </authorList>
    </citation>
    <scope>NUCLEOTIDE SEQUENCE</scope>
    <source>
        <strain evidence="2">DSM 28700</strain>
    </source>
</reference>